<evidence type="ECO:0000313" key="3">
    <source>
        <dbReference type="Proteomes" id="UP001553161"/>
    </source>
</evidence>
<dbReference type="InterPro" id="IPR011009">
    <property type="entry name" value="Kinase-like_dom_sf"/>
</dbReference>
<proteinExistence type="predicted"/>
<feature type="domain" description="Aminoglycoside phosphotransferase" evidence="1">
    <location>
        <begin position="20"/>
        <end position="244"/>
    </location>
</feature>
<name>A0ABV3LBK1_9RHOB</name>
<dbReference type="EMBL" id="JBFBVU010000054">
    <property type="protein sequence ID" value="MEV8468941.1"/>
    <property type="molecule type" value="Genomic_DNA"/>
</dbReference>
<comment type="caution">
    <text evidence="2">The sequence shown here is derived from an EMBL/GenBank/DDBJ whole genome shotgun (WGS) entry which is preliminary data.</text>
</comment>
<dbReference type="Gene3D" id="3.90.1200.10">
    <property type="match status" value="1"/>
</dbReference>
<dbReference type="InterPro" id="IPR002575">
    <property type="entry name" value="Aminoglycoside_PTrfase"/>
</dbReference>
<evidence type="ECO:0000259" key="1">
    <source>
        <dbReference type="Pfam" id="PF01636"/>
    </source>
</evidence>
<dbReference type="Pfam" id="PF01636">
    <property type="entry name" value="APH"/>
    <property type="match status" value="1"/>
</dbReference>
<keyword evidence="3" id="KW-1185">Reference proteome</keyword>
<evidence type="ECO:0000313" key="2">
    <source>
        <dbReference type="EMBL" id="MEV8468941.1"/>
    </source>
</evidence>
<dbReference type="RefSeq" id="WP_366194895.1">
    <property type="nucleotide sequence ID" value="NZ_JBFBVU010000054.1"/>
</dbReference>
<dbReference type="Gene3D" id="3.30.200.20">
    <property type="entry name" value="Phosphorylase Kinase, domain 1"/>
    <property type="match status" value="1"/>
</dbReference>
<reference evidence="2 3" key="1">
    <citation type="submission" date="2024-07" db="EMBL/GenBank/DDBJ databases">
        <authorList>
            <person name="Kang M."/>
        </authorList>
    </citation>
    <scope>NUCLEOTIDE SEQUENCE [LARGE SCALE GENOMIC DNA]</scope>
    <source>
        <strain evidence="2 3">DFM31</strain>
    </source>
</reference>
<gene>
    <name evidence="2" type="ORF">AB0T83_19530</name>
</gene>
<sequence>MTDRVTAFLQAADWHQAARQALAGDASSRRYERLRKPDDQTAVLMIAPPLPDDSTVRFAALAGQLVDHGLSAPRILTGQPDDGLLLLEDLGETMFAQDILADPARETPLYEAAVDLLAALQACPVPDNVPRFGPSTLAEMTAPAADWYAGLGTPQPDLAAGFAAALDPVLAALEGWDTPVLTHRDFHAENLVWLPGRTGPARVGLLDFQDAFAGPLAYDLVSLLEDARRDLAPALRTRLEARFAAATGTPPEALATALAVLGAQRNLRILGVFARLCLHMGKARYVDLIPRVWDHLQGDLAHPALKDVRAATAALPTPTPEFLTQLRARCGTVPTP</sequence>
<organism evidence="2 3">
    <name type="scientific">Meridianimarinicoccus marinus</name>
    <dbReference type="NCBI Taxonomy" id="3231483"/>
    <lineage>
        <taxon>Bacteria</taxon>
        <taxon>Pseudomonadati</taxon>
        <taxon>Pseudomonadota</taxon>
        <taxon>Alphaproteobacteria</taxon>
        <taxon>Rhodobacterales</taxon>
        <taxon>Paracoccaceae</taxon>
        <taxon>Meridianimarinicoccus</taxon>
    </lineage>
</organism>
<protein>
    <submittedName>
        <fullName evidence="2">Phosphotransferase</fullName>
    </submittedName>
</protein>
<dbReference type="Proteomes" id="UP001553161">
    <property type="component" value="Unassembled WGS sequence"/>
</dbReference>
<dbReference type="SUPFAM" id="SSF56112">
    <property type="entry name" value="Protein kinase-like (PK-like)"/>
    <property type="match status" value="1"/>
</dbReference>
<accession>A0ABV3LBK1</accession>